<dbReference type="STRING" id="283909.R7VC67"/>
<dbReference type="FunFam" id="3.40.30.10:FF:000096">
    <property type="entry name" value="Glutathione S-transferase kappa"/>
    <property type="match status" value="1"/>
</dbReference>
<evidence type="ECO:0000256" key="2">
    <source>
        <dbReference type="ARBA" id="ARBA00022679"/>
    </source>
</evidence>
<evidence type="ECO:0000256" key="1">
    <source>
        <dbReference type="ARBA" id="ARBA00006494"/>
    </source>
</evidence>
<accession>R7VC67</accession>
<gene>
    <name evidence="7" type="ORF">CAPTEDRAFT_157424</name>
</gene>
<dbReference type="PANTHER" id="PTHR42943:SF2">
    <property type="entry name" value="GLUTATHIONE S-TRANSFERASE KAPPA 1"/>
    <property type="match status" value="1"/>
</dbReference>
<keyword evidence="2 4" id="KW-0808">Transferase</keyword>
<sequence>MASPTKRTVELFYDVISPYTWIAFESLCRHRNVWNIDLKLKPFLLGGVMQGSDNKPPGMVPNKGMYMARDLKRLALHYQLPIKMPANPVEAMFIKGSLSPMRFLTAIDLEQPNLVENTSRSLWTRIWSMDQDITEPASLLEAAKAAGMTKEMAQHFLGQLKSQKVKDRLKQYTEEGLDHGAFGSPTILVEDANKKKQMVFGSDRMHIIADILGEKYEGPQNQLAAKL</sequence>
<dbReference type="CDD" id="cd03021">
    <property type="entry name" value="DsbA_GSTK"/>
    <property type="match status" value="1"/>
</dbReference>
<dbReference type="EnsemblMetazoa" id="CapteT157424">
    <property type="protein sequence ID" value="CapteP157424"/>
    <property type="gene ID" value="CapteG157424"/>
</dbReference>
<organism evidence="7">
    <name type="scientific">Capitella teleta</name>
    <name type="common">Polychaete worm</name>
    <dbReference type="NCBI Taxonomy" id="283909"/>
    <lineage>
        <taxon>Eukaryota</taxon>
        <taxon>Metazoa</taxon>
        <taxon>Spiralia</taxon>
        <taxon>Lophotrochozoa</taxon>
        <taxon>Annelida</taxon>
        <taxon>Polychaeta</taxon>
        <taxon>Sedentaria</taxon>
        <taxon>Scolecida</taxon>
        <taxon>Capitellidae</taxon>
        <taxon>Capitella</taxon>
    </lineage>
</organism>
<evidence type="ECO:0000256" key="3">
    <source>
        <dbReference type="ARBA" id="ARBA00047960"/>
    </source>
</evidence>
<dbReference type="GO" id="GO:0005777">
    <property type="term" value="C:peroxisome"/>
    <property type="evidence" value="ECO:0007669"/>
    <property type="project" value="TreeGrafter"/>
</dbReference>
<evidence type="ECO:0000259" key="6">
    <source>
        <dbReference type="Pfam" id="PF01323"/>
    </source>
</evidence>
<evidence type="ECO:0000313" key="9">
    <source>
        <dbReference type="Proteomes" id="UP000014760"/>
    </source>
</evidence>
<comment type="similarity">
    <text evidence="1 4">Belongs to the GST superfamily. Kappa family.</text>
</comment>
<dbReference type="EC" id="2.5.1.18" evidence="4"/>
<feature type="active site" description="Nucleophile" evidence="5">
    <location>
        <position position="17"/>
    </location>
</feature>
<reference evidence="8" key="3">
    <citation type="submission" date="2015-06" db="UniProtKB">
        <authorList>
            <consortium name="EnsemblMetazoa"/>
        </authorList>
    </citation>
    <scope>IDENTIFICATION</scope>
</reference>
<dbReference type="Proteomes" id="UP000014760">
    <property type="component" value="Unassembled WGS sequence"/>
</dbReference>
<dbReference type="EMBL" id="AMQN01005026">
    <property type="status" value="NOT_ANNOTATED_CDS"/>
    <property type="molecule type" value="Genomic_DNA"/>
</dbReference>
<dbReference type="GO" id="GO:0005739">
    <property type="term" value="C:mitochondrion"/>
    <property type="evidence" value="ECO:0007669"/>
    <property type="project" value="TreeGrafter"/>
</dbReference>
<dbReference type="GO" id="GO:0004602">
    <property type="term" value="F:glutathione peroxidase activity"/>
    <property type="evidence" value="ECO:0007669"/>
    <property type="project" value="InterPro"/>
</dbReference>
<evidence type="ECO:0000256" key="4">
    <source>
        <dbReference type="PIRNR" id="PIRNR006386"/>
    </source>
</evidence>
<dbReference type="PIRSF" id="PIRSF006386">
    <property type="entry name" value="HCCAis_GSTk"/>
    <property type="match status" value="1"/>
</dbReference>
<name>R7VC67_CAPTE</name>
<dbReference type="InterPro" id="IPR036249">
    <property type="entry name" value="Thioredoxin-like_sf"/>
</dbReference>
<dbReference type="GO" id="GO:0006749">
    <property type="term" value="P:glutathione metabolic process"/>
    <property type="evidence" value="ECO:0007669"/>
    <property type="project" value="InterPro"/>
</dbReference>
<dbReference type="InterPro" id="IPR044088">
    <property type="entry name" value="GSTK"/>
</dbReference>
<evidence type="ECO:0000313" key="8">
    <source>
        <dbReference type="EnsemblMetazoa" id="CapteP157424"/>
    </source>
</evidence>
<dbReference type="GO" id="GO:0004364">
    <property type="term" value="F:glutathione transferase activity"/>
    <property type="evidence" value="ECO:0007669"/>
    <property type="project" value="UniProtKB-UniRule"/>
</dbReference>
<evidence type="ECO:0000256" key="5">
    <source>
        <dbReference type="PIRSR" id="PIRSR006386-1"/>
    </source>
</evidence>
<dbReference type="SUPFAM" id="SSF52833">
    <property type="entry name" value="Thioredoxin-like"/>
    <property type="match status" value="1"/>
</dbReference>
<dbReference type="Pfam" id="PF01323">
    <property type="entry name" value="DSBA"/>
    <property type="match status" value="1"/>
</dbReference>
<proteinExistence type="inferred from homology"/>
<protein>
    <recommendedName>
        <fullName evidence="4">Glutathione S-transferase kappa</fullName>
        <ecNumber evidence="4">2.5.1.18</ecNumber>
    </recommendedName>
</protein>
<evidence type="ECO:0000313" key="7">
    <source>
        <dbReference type="EMBL" id="ELU13911.1"/>
    </source>
</evidence>
<dbReference type="InterPro" id="IPR014440">
    <property type="entry name" value="HCCAis_GSTk"/>
</dbReference>
<comment type="catalytic activity">
    <reaction evidence="3 4">
        <text>RX + glutathione = an S-substituted glutathione + a halide anion + H(+)</text>
        <dbReference type="Rhea" id="RHEA:16437"/>
        <dbReference type="ChEBI" id="CHEBI:15378"/>
        <dbReference type="ChEBI" id="CHEBI:16042"/>
        <dbReference type="ChEBI" id="CHEBI:17792"/>
        <dbReference type="ChEBI" id="CHEBI:57925"/>
        <dbReference type="ChEBI" id="CHEBI:90779"/>
        <dbReference type="EC" id="2.5.1.18"/>
    </reaction>
</comment>
<dbReference type="InterPro" id="IPR051924">
    <property type="entry name" value="GST_Kappa/NadH"/>
</dbReference>
<dbReference type="PANTHER" id="PTHR42943">
    <property type="entry name" value="GLUTATHIONE S-TRANSFERASE KAPPA"/>
    <property type="match status" value="1"/>
</dbReference>
<reference evidence="9" key="1">
    <citation type="submission" date="2012-12" db="EMBL/GenBank/DDBJ databases">
        <authorList>
            <person name="Hellsten U."/>
            <person name="Grimwood J."/>
            <person name="Chapman J.A."/>
            <person name="Shapiro H."/>
            <person name="Aerts A."/>
            <person name="Otillar R.P."/>
            <person name="Terry A.Y."/>
            <person name="Boore J.L."/>
            <person name="Simakov O."/>
            <person name="Marletaz F."/>
            <person name="Cho S.-J."/>
            <person name="Edsinger-Gonzales E."/>
            <person name="Havlak P."/>
            <person name="Kuo D.-H."/>
            <person name="Larsson T."/>
            <person name="Lv J."/>
            <person name="Arendt D."/>
            <person name="Savage R."/>
            <person name="Osoegawa K."/>
            <person name="de Jong P."/>
            <person name="Lindberg D.R."/>
            <person name="Seaver E.C."/>
            <person name="Weisblat D.A."/>
            <person name="Putnam N.H."/>
            <person name="Grigoriev I.V."/>
            <person name="Rokhsar D.S."/>
        </authorList>
    </citation>
    <scope>NUCLEOTIDE SEQUENCE</scope>
    <source>
        <strain evidence="9">I ESC-2004</strain>
    </source>
</reference>
<dbReference type="HOGENOM" id="CLU_069253_1_1_1"/>
<dbReference type="OrthoDB" id="4664297at2759"/>
<reference evidence="7 9" key="2">
    <citation type="journal article" date="2013" name="Nature">
        <title>Insights into bilaterian evolution from three spiralian genomes.</title>
        <authorList>
            <person name="Simakov O."/>
            <person name="Marletaz F."/>
            <person name="Cho S.J."/>
            <person name="Edsinger-Gonzales E."/>
            <person name="Havlak P."/>
            <person name="Hellsten U."/>
            <person name="Kuo D.H."/>
            <person name="Larsson T."/>
            <person name="Lv J."/>
            <person name="Arendt D."/>
            <person name="Savage R."/>
            <person name="Osoegawa K."/>
            <person name="de Jong P."/>
            <person name="Grimwood J."/>
            <person name="Chapman J.A."/>
            <person name="Shapiro H."/>
            <person name="Aerts A."/>
            <person name="Otillar R.P."/>
            <person name="Terry A.Y."/>
            <person name="Boore J.L."/>
            <person name="Grigoriev I.V."/>
            <person name="Lindberg D.R."/>
            <person name="Seaver E.C."/>
            <person name="Weisblat D.A."/>
            <person name="Putnam N.H."/>
            <person name="Rokhsar D.S."/>
        </authorList>
    </citation>
    <scope>NUCLEOTIDE SEQUENCE</scope>
    <source>
        <strain evidence="7 9">I ESC-2004</strain>
    </source>
</reference>
<dbReference type="OMA" id="ECTNSKG"/>
<dbReference type="EMBL" id="KB294939">
    <property type="protein sequence ID" value="ELU13911.1"/>
    <property type="molecule type" value="Genomic_DNA"/>
</dbReference>
<dbReference type="InterPro" id="IPR001853">
    <property type="entry name" value="DSBA-like_thioredoxin_dom"/>
</dbReference>
<keyword evidence="9" id="KW-1185">Reference proteome</keyword>
<dbReference type="AlphaFoldDB" id="R7VC67"/>
<dbReference type="Gene3D" id="3.40.30.10">
    <property type="entry name" value="Glutaredoxin"/>
    <property type="match status" value="1"/>
</dbReference>
<feature type="domain" description="DSBA-like thioredoxin" evidence="6">
    <location>
        <begin position="8"/>
        <end position="212"/>
    </location>
</feature>